<dbReference type="SUPFAM" id="SSF48076">
    <property type="entry name" value="LigA subunit of an aromatic-ring-opening dioxygenase LigAB"/>
    <property type="match status" value="1"/>
</dbReference>
<evidence type="ECO:0000313" key="2">
    <source>
        <dbReference type="Proteomes" id="UP001321477"/>
    </source>
</evidence>
<organism evidence="1 2">
    <name type="scientific">Agromyces marinus</name>
    <dbReference type="NCBI Taxonomy" id="1389020"/>
    <lineage>
        <taxon>Bacteria</taxon>
        <taxon>Bacillati</taxon>
        <taxon>Actinomycetota</taxon>
        <taxon>Actinomycetes</taxon>
        <taxon>Micrococcales</taxon>
        <taxon>Microbacteriaceae</taxon>
        <taxon>Agromyces</taxon>
    </lineage>
</organism>
<keyword evidence="2" id="KW-1185">Reference proteome</keyword>
<gene>
    <name evidence="1" type="ORF">GCM10025870_21050</name>
</gene>
<name>A0ABN6YCB6_9MICO</name>
<evidence type="ECO:0008006" key="3">
    <source>
        <dbReference type="Google" id="ProtNLM"/>
    </source>
</evidence>
<reference evidence="2" key="1">
    <citation type="journal article" date="2019" name="Int. J. Syst. Evol. Microbiol.">
        <title>The Global Catalogue of Microorganisms (GCM) 10K type strain sequencing project: providing services to taxonomists for standard genome sequencing and annotation.</title>
        <authorList>
            <consortium name="The Broad Institute Genomics Platform"/>
            <consortium name="The Broad Institute Genome Sequencing Center for Infectious Disease"/>
            <person name="Wu L."/>
            <person name="Ma J."/>
        </authorList>
    </citation>
    <scope>NUCLEOTIDE SEQUENCE [LARGE SCALE GENOMIC DNA]</scope>
    <source>
        <strain evidence="2">NBRC 109019</strain>
    </source>
</reference>
<proteinExistence type="predicted"/>
<dbReference type="InterPro" id="IPR036622">
    <property type="entry name" value="LigA_sf"/>
</dbReference>
<evidence type="ECO:0000313" key="1">
    <source>
        <dbReference type="EMBL" id="BDZ55032.1"/>
    </source>
</evidence>
<dbReference type="RefSeq" id="WP_234660126.1">
    <property type="nucleotide sequence ID" value="NZ_AP027734.1"/>
</dbReference>
<accession>A0ABN6YCB6</accession>
<sequence>MSKYMVDKFIRAVELGDATVAEYVADPPAFVERWLAGGGGDATGPTDDRVLTEAEQAAFGARDFGALYALGAHPYLLWHFIEAVYEHEYTEGFGWRELVERYRAAVAPQGLVDYIP</sequence>
<dbReference type="Gene3D" id="1.10.700.10">
    <property type="entry name" value="Dioxygenase LigAB, LigA subunit"/>
    <property type="match status" value="1"/>
</dbReference>
<protein>
    <recommendedName>
        <fullName evidence="3">Extradiol ring-cleavage dioxygenase LigAB LigA subunit domain-containing protein</fullName>
    </recommendedName>
</protein>
<dbReference type="EMBL" id="AP027734">
    <property type="protein sequence ID" value="BDZ55032.1"/>
    <property type="molecule type" value="Genomic_DNA"/>
</dbReference>
<dbReference type="Proteomes" id="UP001321477">
    <property type="component" value="Chromosome"/>
</dbReference>